<evidence type="ECO:0000313" key="2">
    <source>
        <dbReference type="Proteomes" id="UP000475862"/>
    </source>
</evidence>
<dbReference type="OrthoDB" id="10526951at2759"/>
<proteinExistence type="predicted"/>
<name>A0A6G0TJT0_APHGL</name>
<gene>
    <name evidence="1" type="ORF">AGLY_008728</name>
</gene>
<dbReference type="EMBL" id="VYZN01000030">
    <property type="protein sequence ID" value="KAE9533992.1"/>
    <property type="molecule type" value="Genomic_DNA"/>
</dbReference>
<reference evidence="1 2" key="1">
    <citation type="submission" date="2019-08" db="EMBL/GenBank/DDBJ databases">
        <title>The genome of the soybean aphid Biotype 1, its phylome, world population structure and adaptation to the North American continent.</title>
        <authorList>
            <person name="Giordano R."/>
            <person name="Donthu R.K."/>
            <person name="Hernandez A.G."/>
            <person name="Wright C.L."/>
            <person name="Zimin A.V."/>
        </authorList>
    </citation>
    <scope>NUCLEOTIDE SEQUENCE [LARGE SCALE GENOMIC DNA]</scope>
    <source>
        <tissue evidence="1">Whole aphids</tissue>
    </source>
</reference>
<organism evidence="1 2">
    <name type="scientific">Aphis glycines</name>
    <name type="common">Soybean aphid</name>
    <dbReference type="NCBI Taxonomy" id="307491"/>
    <lineage>
        <taxon>Eukaryota</taxon>
        <taxon>Metazoa</taxon>
        <taxon>Ecdysozoa</taxon>
        <taxon>Arthropoda</taxon>
        <taxon>Hexapoda</taxon>
        <taxon>Insecta</taxon>
        <taxon>Pterygota</taxon>
        <taxon>Neoptera</taxon>
        <taxon>Paraneoptera</taxon>
        <taxon>Hemiptera</taxon>
        <taxon>Sternorrhyncha</taxon>
        <taxon>Aphidomorpha</taxon>
        <taxon>Aphidoidea</taxon>
        <taxon>Aphididae</taxon>
        <taxon>Aphidini</taxon>
        <taxon>Aphis</taxon>
        <taxon>Aphis</taxon>
    </lineage>
</organism>
<sequence length="190" mass="23037">MYSYKFIITIRITYEELCIKFLRPKKFYRHFKKIFSEKLKISVIFEEKFMENLVPNFQNLVIKEKNFTIFQPQNYLQMFAILTYFQNKKFDFDVNWFCVKNPIHHSVQNLKSHKNRKFQWSINNSKKITLTQTFGENFNLIENWFCVKIPVFLSLFFVFSSFLKTKEITLGGHWSALASGFWLCNSQRLQ</sequence>
<evidence type="ECO:0000313" key="1">
    <source>
        <dbReference type="EMBL" id="KAE9533992.1"/>
    </source>
</evidence>
<protein>
    <submittedName>
        <fullName evidence="1">Uncharacterized protein</fullName>
    </submittedName>
</protein>
<dbReference type="AlphaFoldDB" id="A0A6G0TJT0"/>
<accession>A0A6G0TJT0</accession>
<comment type="caution">
    <text evidence="1">The sequence shown here is derived from an EMBL/GenBank/DDBJ whole genome shotgun (WGS) entry which is preliminary data.</text>
</comment>
<dbReference type="Proteomes" id="UP000475862">
    <property type="component" value="Unassembled WGS sequence"/>
</dbReference>
<keyword evidence="2" id="KW-1185">Reference proteome</keyword>